<comment type="subcellular location">
    <subcellularLocation>
        <location evidence="1">Membrane</location>
        <topology evidence="1">Multi-pass membrane protein</topology>
    </subcellularLocation>
</comment>
<evidence type="ECO:0000256" key="2">
    <source>
        <dbReference type="ARBA" id="ARBA00022692"/>
    </source>
</evidence>
<comment type="caution">
    <text evidence="6">The sequence shown here is derived from an EMBL/GenBank/DDBJ whole genome shotgun (WGS) entry which is preliminary data.</text>
</comment>
<keyword evidence="2 5" id="KW-0812">Transmembrane</keyword>
<gene>
    <name evidence="6" type="ORF">GCM10008927_17290</name>
</gene>
<reference evidence="7" key="1">
    <citation type="journal article" date="2019" name="Int. J. Syst. Evol. Microbiol.">
        <title>The Global Catalogue of Microorganisms (GCM) 10K type strain sequencing project: providing services to taxonomists for standard genome sequencing and annotation.</title>
        <authorList>
            <consortium name="The Broad Institute Genomics Platform"/>
            <consortium name="The Broad Institute Genome Sequencing Center for Infectious Disease"/>
            <person name="Wu L."/>
            <person name="Ma J."/>
        </authorList>
    </citation>
    <scope>NUCLEOTIDE SEQUENCE [LARGE SCALE GENOMIC DNA]</scope>
    <source>
        <strain evidence="7">KCTC 32465</strain>
    </source>
</reference>
<feature type="transmembrane region" description="Helical" evidence="5">
    <location>
        <begin position="148"/>
        <end position="167"/>
    </location>
</feature>
<name>A0ABQ3D2C4_9RHOB</name>
<evidence type="ECO:0000313" key="6">
    <source>
        <dbReference type="EMBL" id="GHA52403.1"/>
    </source>
</evidence>
<dbReference type="EMBL" id="BMZF01000004">
    <property type="protein sequence ID" value="GHA52403.1"/>
    <property type="molecule type" value="Genomic_DNA"/>
</dbReference>
<organism evidence="6 7">
    <name type="scientific">Paramylibacter ulvae</name>
    <dbReference type="NCBI Taxonomy" id="1651968"/>
    <lineage>
        <taxon>Bacteria</taxon>
        <taxon>Pseudomonadati</taxon>
        <taxon>Pseudomonadota</taxon>
        <taxon>Alphaproteobacteria</taxon>
        <taxon>Rhodobacterales</taxon>
        <taxon>Paracoccaceae</taxon>
        <taxon>Paramylibacter</taxon>
    </lineage>
</organism>
<dbReference type="Proteomes" id="UP000634455">
    <property type="component" value="Unassembled WGS sequence"/>
</dbReference>
<feature type="transmembrane region" description="Helical" evidence="5">
    <location>
        <begin position="56"/>
        <end position="80"/>
    </location>
</feature>
<feature type="transmembrane region" description="Helical" evidence="5">
    <location>
        <begin position="187"/>
        <end position="207"/>
    </location>
</feature>
<evidence type="ECO:0000256" key="5">
    <source>
        <dbReference type="SAM" id="Phobius"/>
    </source>
</evidence>
<feature type="transmembrane region" description="Helical" evidence="5">
    <location>
        <begin position="21"/>
        <end position="44"/>
    </location>
</feature>
<dbReference type="Pfam" id="PF07264">
    <property type="entry name" value="EI24"/>
    <property type="match status" value="1"/>
</dbReference>
<proteinExistence type="predicted"/>
<evidence type="ECO:0000256" key="3">
    <source>
        <dbReference type="ARBA" id="ARBA00022989"/>
    </source>
</evidence>
<dbReference type="InterPro" id="IPR059112">
    <property type="entry name" value="CysZ/EI24"/>
</dbReference>
<dbReference type="RefSeq" id="WP_229802217.1">
    <property type="nucleotide sequence ID" value="NZ_BMZF01000004.1"/>
</dbReference>
<keyword evidence="3 5" id="KW-1133">Transmembrane helix</keyword>
<feature type="transmembrane region" description="Helical" evidence="5">
    <location>
        <begin position="124"/>
        <end position="142"/>
    </location>
</feature>
<sequence length="226" mass="25081">MIFSDFQKAISQLNDSRFLRVMGYGVALTVALLATVTMGVQWILPDTISLPWVGEIAWLSSLLSGFVLFAMIGMSVFLMVPVASIFTGFFLEQVADAVEDKHYPTLADVSPVPFMDMLIDSAKFLALLVVVNLCALVLYLIFTPIAPILFWAVNGMLLGREYFQLVAMRKLGRAGANAMRKKHRFQIFLAGFLMAVPLSVPFINLFIPVLGVATFTHLFHRINTAK</sequence>
<accession>A0ABQ3D2C4</accession>
<evidence type="ECO:0000256" key="4">
    <source>
        <dbReference type="ARBA" id="ARBA00023136"/>
    </source>
</evidence>
<evidence type="ECO:0000313" key="7">
    <source>
        <dbReference type="Proteomes" id="UP000634455"/>
    </source>
</evidence>
<evidence type="ECO:0000256" key="1">
    <source>
        <dbReference type="ARBA" id="ARBA00004141"/>
    </source>
</evidence>
<protein>
    <submittedName>
        <fullName evidence="6">Membrane protein</fullName>
    </submittedName>
</protein>
<keyword evidence="7" id="KW-1185">Reference proteome</keyword>
<keyword evidence="4 5" id="KW-0472">Membrane</keyword>